<dbReference type="InterPro" id="IPR027417">
    <property type="entry name" value="P-loop_NTPase"/>
</dbReference>
<dbReference type="InterPro" id="IPR004484">
    <property type="entry name" value="CbiA/CobB_synth"/>
</dbReference>
<feature type="domain" description="CobB/CobQ-like glutamine amidotransferase" evidence="9">
    <location>
        <begin position="244"/>
        <end position="433"/>
    </location>
</feature>
<gene>
    <name evidence="7" type="primary">cbiA</name>
    <name evidence="10" type="ORF">DKZ56_09740</name>
</gene>
<evidence type="ECO:0000256" key="1">
    <source>
        <dbReference type="ARBA" id="ARBA00001946"/>
    </source>
</evidence>
<comment type="catalytic activity">
    <reaction evidence="7">
        <text>cob(II)yrinate + 2 L-glutamine + 2 ATP + 2 H2O = cob(II)yrinate a,c diamide + 2 L-glutamate + 2 ADP + 2 phosphate + 2 H(+)</text>
        <dbReference type="Rhea" id="RHEA:26289"/>
        <dbReference type="ChEBI" id="CHEBI:15377"/>
        <dbReference type="ChEBI" id="CHEBI:15378"/>
        <dbReference type="ChEBI" id="CHEBI:29985"/>
        <dbReference type="ChEBI" id="CHEBI:30616"/>
        <dbReference type="ChEBI" id="CHEBI:43474"/>
        <dbReference type="ChEBI" id="CHEBI:58359"/>
        <dbReference type="ChEBI" id="CHEBI:58537"/>
        <dbReference type="ChEBI" id="CHEBI:58894"/>
        <dbReference type="ChEBI" id="CHEBI:456216"/>
        <dbReference type="EC" id="6.3.5.11"/>
    </reaction>
</comment>
<dbReference type="SUPFAM" id="SSF52540">
    <property type="entry name" value="P-loop containing nucleoside triphosphate hydrolases"/>
    <property type="match status" value="1"/>
</dbReference>
<evidence type="ECO:0000259" key="8">
    <source>
        <dbReference type="Pfam" id="PF01656"/>
    </source>
</evidence>
<feature type="domain" description="CobQ/CobB/MinD/ParA nucleotide binding" evidence="8">
    <location>
        <begin position="1"/>
        <end position="186"/>
    </location>
</feature>
<dbReference type="PANTHER" id="PTHR43873">
    <property type="entry name" value="COBYRINATE A,C-DIAMIDE SYNTHASE"/>
    <property type="match status" value="1"/>
</dbReference>
<dbReference type="InterPro" id="IPR002586">
    <property type="entry name" value="CobQ/CobB/MinD/ParA_Nub-bd_dom"/>
</dbReference>
<dbReference type="GO" id="GO:0005524">
    <property type="term" value="F:ATP binding"/>
    <property type="evidence" value="ECO:0007669"/>
    <property type="project" value="UniProtKB-UniRule"/>
</dbReference>
<keyword evidence="11" id="KW-1185">Reference proteome</keyword>
<dbReference type="HAMAP" id="MF_00027">
    <property type="entry name" value="CobB_CbiA"/>
    <property type="match status" value="1"/>
</dbReference>
<name>A0A4P6UX16_9BACL</name>
<dbReference type="EC" id="6.3.5.11" evidence="7"/>
<dbReference type="InterPro" id="IPR011698">
    <property type="entry name" value="GATase_3"/>
</dbReference>
<comment type="cofactor">
    <cofactor evidence="1 7">
        <name>Mg(2+)</name>
        <dbReference type="ChEBI" id="CHEBI:18420"/>
    </cofactor>
</comment>
<evidence type="ECO:0000256" key="2">
    <source>
        <dbReference type="ARBA" id="ARBA00022598"/>
    </source>
</evidence>
<keyword evidence="2 7" id="KW-0436">Ligase</keyword>
<organism evidence="10 11">
    <name type="scientific">Ureibacillus thermophilus</name>
    <dbReference type="NCBI Taxonomy" id="367743"/>
    <lineage>
        <taxon>Bacteria</taxon>
        <taxon>Bacillati</taxon>
        <taxon>Bacillota</taxon>
        <taxon>Bacilli</taxon>
        <taxon>Bacillales</taxon>
        <taxon>Caryophanaceae</taxon>
        <taxon>Ureibacillus</taxon>
    </lineage>
</organism>
<sequence>MIAGTSSGVGKTTLTIGIMAALKKRNLVVQGFKCGPDYIDPSYHTAVTKRVSRNIDSWMLSREVIRDIVERSGRDADISIIEGVMGYFDGKSPLENTGSAAEIAVITESPVLLVVDCSGMARSAAAIVKGFQTLHEPSQIVGVIANRVGSEGHFNIVKTAIEQECKIPVIGYMKKNNDLHLPSRHLGLIPAIERGELDSYFDSLAQEVEKTIDLNRLLSISETNNLQEVENSIFHEDPKVNVIIAVAKDAAFNFYYEENIQLLKSRGAEIQYFSPLANEPVPEDADGLYIGGGFPEEFAEQLANNEVSKQSIKELIENGLPTVAECGGFMYLTKSIQSTEGISYPMVGIIDGNVMMQPKLAALGYREIVGVNNNFLMGEGEAAKGHEFHYSTFIPNTEQVPAYVLKSRFGQKQDGCVVHSLIAGYVHFHFASNPKLIDNWLNACLKYQQQKRK</sequence>
<protein>
    <recommendedName>
        <fullName evidence="7">Cobyrinate a,c-diamide synthase</fullName>
        <ecNumber evidence="7">6.3.5.11</ecNumber>
    </recommendedName>
    <alternativeName>
        <fullName evidence="7">Cobyrinic acid a,c-diamide synthetase</fullName>
    </alternativeName>
</protein>
<evidence type="ECO:0000256" key="6">
    <source>
        <dbReference type="ARBA" id="ARBA00022962"/>
    </source>
</evidence>
<dbReference type="AlphaFoldDB" id="A0A4P6UX16"/>
<dbReference type="Pfam" id="PF07685">
    <property type="entry name" value="GATase_3"/>
    <property type="match status" value="1"/>
</dbReference>
<evidence type="ECO:0000313" key="11">
    <source>
        <dbReference type="Proteomes" id="UP000291151"/>
    </source>
</evidence>
<dbReference type="NCBIfam" id="TIGR00379">
    <property type="entry name" value="cobB"/>
    <property type="match status" value="1"/>
</dbReference>
<dbReference type="CDD" id="cd05388">
    <property type="entry name" value="CobB_N"/>
    <property type="match status" value="1"/>
</dbReference>
<keyword evidence="5 7" id="KW-0460">Magnesium</keyword>
<feature type="site" description="Increases nucleophilicity of active site Cys" evidence="7">
    <location>
        <position position="427"/>
    </location>
</feature>
<keyword evidence="3 7" id="KW-0547">Nucleotide-binding</keyword>
<keyword evidence="4 7" id="KW-0067">ATP-binding</keyword>
<dbReference type="InterPro" id="IPR029062">
    <property type="entry name" value="Class_I_gatase-like"/>
</dbReference>
<accession>A0A4P6UX16</accession>
<comment type="miscellaneous">
    <text evidence="7">The a and c carboxylates of cobyrinate are activated for nucleophilic attack via formation of a phosphorylated intermediate by ATP. CbiA catalyzes first the amidation of the c-carboxylate, and then that of the a-carboxylate.</text>
</comment>
<dbReference type="GO" id="GO:0042242">
    <property type="term" value="F:cobyrinic acid a,c-diamide synthase activity"/>
    <property type="evidence" value="ECO:0007669"/>
    <property type="project" value="UniProtKB-UniRule"/>
</dbReference>
<keyword evidence="6 7" id="KW-0315">Glutamine amidotransferase</keyword>
<dbReference type="SUPFAM" id="SSF52317">
    <property type="entry name" value="Class I glutamine amidotransferase-like"/>
    <property type="match status" value="1"/>
</dbReference>
<dbReference type="GO" id="GO:0009236">
    <property type="term" value="P:cobalamin biosynthetic process"/>
    <property type="evidence" value="ECO:0007669"/>
    <property type="project" value="UniProtKB-UniRule"/>
</dbReference>
<evidence type="ECO:0000256" key="5">
    <source>
        <dbReference type="ARBA" id="ARBA00022842"/>
    </source>
</evidence>
<evidence type="ECO:0000313" key="10">
    <source>
        <dbReference type="EMBL" id="QBK27175.1"/>
    </source>
</evidence>
<evidence type="ECO:0000259" key="9">
    <source>
        <dbReference type="Pfam" id="PF07685"/>
    </source>
</evidence>
<comment type="similarity">
    <text evidence="7">Belongs to the CobB/CbiA family.</text>
</comment>
<comment type="function">
    <text evidence="7">Catalyzes the ATP-dependent amidation of the two carboxylate groups at positions a and c of cobyrinate, using either L-glutamine or ammonia as the nitrogen source.</text>
</comment>
<dbReference type="RefSeq" id="WP_208652224.1">
    <property type="nucleotide sequence ID" value="NZ_CP036528.1"/>
</dbReference>
<dbReference type="Gene3D" id="3.40.50.300">
    <property type="entry name" value="P-loop containing nucleotide triphosphate hydrolases"/>
    <property type="match status" value="2"/>
</dbReference>
<dbReference type="NCBIfam" id="NF002204">
    <property type="entry name" value="PRK01077.1"/>
    <property type="match status" value="1"/>
</dbReference>
<dbReference type="UniPathway" id="UPA00148">
    <property type="reaction ID" value="UER00231"/>
</dbReference>
<dbReference type="KEGG" id="uth:DKZ56_09740"/>
<evidence type="ECO:0000256" key="4">
    <source>
        <dbReference type="ARBA" id="ARBA00022840"/>
    </source>
</evidence>
<dbReference type="PANTHER" id="PTHR43873:SF1">
    <property type="entry name" value="COBYRINATE A,C-DIAMIDE SYNTHASE"/>
    <property type="match status" value="1"/>
</dbReference>
<feature type="active site" description="Nucleophile" evidence="7">
    <location>
        <position position="326"/>
    </location>
</feature>
<reference evidence="10 11" key="1">
    <citation type="submission" date="2019-02" db="EMBL/GenBank/DDBJ databases">
        <title>Ureibacillus thermophilus.</title>
        <authorList>
            <person name="Sunny J.S."/>
            <person name="Natarajan A."/>
            <person name="Saleena L.M."/>
        </authorList>
    </citation>
    <scope>NUCLEOTIDE SEQUENCE [LARGE SCALE GENOMIC DNA]</scope>
    <source>
        <strain evidence="10 11">LM102</strain>
    </source>
</reference>
<dbReference type="Pfam" id="PF01656">
    <property type="entry name" value="CbiA"/>
    <property type="match status" value="1"/>
</dbReference>
<comment type="pathway">
    <text evidence="7">Cofactor biosynthesis; adenosylcobalamin biosynthesis; cob(II)yrinate a,c-diamide from sirohydrochlorin (anaerobic route): step 10/10.</text>
</comment>
<dbReference type="CDD" id="cd03130">
    <property type="entry name" value="GATase1_CobB"/>
    <property type="match status" value="1"/>
</dbReference>
<keyword evidence="7" id="KW-0169">Cobalamin biosynthesis</keyword>
<comment type="domain">
    <text evidence="7">Comprises of two domains. The C-terminal domain contains the binding site for glutamine and catalyzes the hydrolysis of this substrate to glutamate and ammonia. The N-terminal domain is anticipated to bind ATP and cobyrinate and catalyzes the ultimate synthesis of the diamide product. The ammonia produced via the glutaminase domain is probably translocated to the adjacent domain via a molecular tunnel, where it reacts with an activated intermediate.</text>
</comment>
<dbReference type="EMBL" id="CP036528">
    <property type="protein sequence ID" value="QBK27175.1"/>
    <property type="molecule type" value="Genomic_DNA"/>
</dbReference>
<dbReference type="Proteomes" id="UP000291151">
    <property type="component" value="Chromosome"/>
</dbReference>
<dbReference type="PROSITE" id="PS51274">
    <property type="entry name" value="GATASE_COBBQ"/>
    <property type="match status" value="1"/>
</dbReference>
<proteinExistence type="inferred from homology"/>
<dbReference type="Gene3D" id="3.40.50.880">
    <property type="match status" value="1"/>
</dbReference>
<evidence type="ECO:0000256" key="3">
    <source>
        <dbReference type="ARBA" id="ARBA00022741"/>
    </source>
</evidence>
<evidence type="ECO:0000256" key="7">
    <source>
        <dbReference type="HAMAP-Rule" id="MF_00027"/>
    </source>
</evidence>